<feature type="region of interest" description="Disordered" evidence="5">
    <location>
        <begin position="189"/>
        <end position="212"/>
    </location>
</feature>
<evidence type="ECO:0000256" key="1">
    <source>
        <dbReference type="ARBA" id="ARBA00023015"/>
    </source>
</evidence>
<dbReference type="PANTHER" id="PTHR47506">
    <property type="entry name" value="TRANSCRIPTIONAL REGULATORY PROTEIN"/>
    <property type="match status" value="1"/>
</dbReference>
<dbReference type="InterPro" id="IPR036271">
    <property type="entry name" value="Tet_transcr_reg_TetR-rel_C_sf"/>
</dbReference>
<evidence type="ECO:0000259" key="6">
    <source>
        <dbReference type="PROSITE" id="PS50977"/>
    </source>
</evidence>
<reference evidence="7 8" key="1">
    <citation type="submission" date="2020-07" db="EMBL/GenBank/DDBJ databases">
        <title>Genomic Encyclopedia of Type Strains, Phase IV (KMG-V): Genome sequencing to study the core and pangenomes of soil and plant-associated prokaryotes.</title>
        <authorList>
            <person name="Whitman W."/>
        </authorList>
    </citation>
    <scope>NUCLEOTIDE SEQUENCE [LARGE SCALE GENOMIC DNA]</scope>
    <source>
        <strain evidence="7 8">AN3</strain>
    </source>
</reference>
<dbReference type="RefSeq" id="WP_182549828.1">
    <property type="nucleotide sequence ID" value="NZ_JACGXN010000003.1"/>
</dbReference>
<feature type="DNA-binding region" description="H-T-H motif" evidence="4">
    <location>
        <begin position="32"/>
        <end position="51"/>
    </location>
</feature>
<dbReference type="InterPro" id="IPR009057">
    <property type="entry name" value="Homeodomain-like_sf"/>
</dbReference>
<evidence type="ECO:0000256" key="2">
    <source>
        <dbReference type="ARBA" id="ARBA00023125"/>
    </source>
</evidence>
<dbReference type="PROSITE" id="PS50977">
    <property type="entry name" value="HTH_TETR_2"/>
    <property type="match status" value="1"/>
</dbReference>
<comment type="caution">
    <text evidence="7">The sequence shown here is derived from an EMBL/GenBank/DDBJ whole genome shotgun (WGS) entry which is preliminary data.</text>
</comment>
<dbReference type="SUPFAM" id="SSF46689">
    <property type="entry name" value="Homeodomain-like"/>
    <property type="match status" value="1"/>
</dbReference>
<evidence type="ECO:0000313" key="8">
    <source>
        <dbReference type="Proteomes" id="UP000549052"/>
    </source>
</evidence>
<feature type="domain" description="HTH tetR-type" evidence="6">
    <location>
        <begin position="9"/>
        <end position="69"/>
    </location>
</feature>
<dbReference type="PRINTS" id="PR00455">
    <property type="entry name" value="HTHTETR"/>
</dbReference>
<dbReference type="InterPro" id="IPR001647">
    <property type="entry name" value="HTH_TetR"/>
</dbReference>
<keyword evidence="8" id="KW-1185">Reference proteome</keyword>
<protein>
    <submittedName>
        <fullName evidence="7">TetR/AcrR family transcriptional repressor of nem operon</fullName>
    </submittedName>
</protein>
<keyword evidence="3" id="KW-0804">Transcription</keyword>
<dbReference type="Pfam" id="PF00440">
    <property type="entry name" value="TetR_N"/>
    <property type="match status" value="1"/>
</dbReference>
<dbReference type="Gene3D" id="1.10.10.60">
    <property type="entry name" value="Homeodomain-like"/>
    <property type="match status" value="1"/>
</dbReference>
<keyword evidence="2 4" id="KW-0238">DNA-binding</keyword>
<dbReference type="EMBL" id="JACGXN010000003">
    <property type="protein sequence ID" value="MBA8879181.1"/>
    <property type="molecule type" value="Genomic_DNA"/>
</dbReference>
<keyword evidence="1" id="KW-0805">Transcription regulation</keyword>
<dbReference type="AlphaFoldDB" id="A0A839EGS9"/>
<proteinExistence type="predicted"/>
<organism evidence="7 8">
    <name type="scientific">Phyllobacterium myrsinacearum</name>
    <dbReference type="NCBI Taxonomy" id="28101"/>
    <lineage>
        <taxon>Bacteria</taxon>
        <taxon>Pseudomonadati</taxon>
        <taxon>Pseudomonadota</taxon>
        <taxon>Alphaproteobacteria</taxon>
        <taxon>Hyphomicrobiales</taxon>
        <taxon>Phyllobacteriaceae</taxon>
        <taxon>Phyllobacterium</taxon>
    </lineage>
</organism>
<sequence length="212" mass="22985">MRVSRAQADENRETVINVASRLFREHGFDGIGLKDLMKGAGLTQGGFYKQFSSKDDLAALASRRAMESATRRWSTAAATSSNPLEAVMEFYLSLDHRGEKADGCPLVALGADAARQSEEVRRPFEDGIRAHFEVLDELMNDAKSSNPSGEAMAILSLMVGAVTLSRIMQDENLARGILDAATDEVRRIASGENGRTNGPARAPDQPVIEDCL</sequence>
<dbReference type="Proteomes" id="UP000549052">
    <property type="component" value="Unassembled WGS sequence"/>
</dbReference>
<dbReference type="SUPFAM" id="SSF48498">
    <property type="entry name" value="Tetracyclin repressor-like, C-terminal domain"/>
    <property type="match status" value="1"/>
</dbReference>
<accession>A0A839EGS9</accession>
<dbReference type="PANTHER" id="PTHR47506:SF7">
    <property type="entry name" value="TRANSCRIPTIONAL REGULATORY PROTEIN"/>
    <property type="match status" value="1"/>
</dbReference>
<evidence type="ECO:0000256" key="5">
    <source>
        <dbReference type="SAM" id="MobiDB-lite"/>
    </source>
</evidence>
<dbReference type="Gene3D" id="1.10.357.10">
    <property type="entry name" value="Tetracycline Repressor, domain 2"/>
    <property type="match status" value="1"/>
</dbReference>
<gene>
    <name evidence="7" type="ORF">FHW16_002899</name>
</gene>
<evidence type="ECO:0000256" key="3">
    <source>
        <dbReference type="ARBA" id="ARBA00023163"/>
    </source>
</evidence>
<evidence type="ECO:0000256" key="4">
    <source>
        <dbReference type="PROSITE-ProRule" id="PRU00335"/>
    </source>
</evidence>
<evidence type="ECO:0000313" key="7">
    <source>
        <dbReference type="EMBL" id="MBA8879181.1"/>
    </source>
</evidence>
<name>A0A839EGS9_9HYPH</name>
<dbReference type="GO" id="GO:0003677">
    <property type="term" value="F:DNA binding"/>
    <property type="evidence" value="ECO:0007669"/>
    <property type="project" value="UniProtKB-UniRule"/>
</dbReference>